<keyword evidence="2" id="KW-1185">Reference proteome</keyword>
<dbReference type="EMBL" id="BMIQ01000001">
    <property type="protein sequence ID" value="GGD85803.1"/>
    <property type="molecule type" value="Genomic_DNA"/>
</dbReference>
<sequence>MRAGWPILLLQATRSLSGAPSISITGSPAAAAAEASVKARVVVPPLFTEPTEMTGRFASRPRRRRRDAKLRVVDDGRAIHSIPELEPGLFRNF</sequence>
<proteinExistence type="predicted"/>
<accession>A0A916ZBJ9</accession>
<gene>
    <name evidence="1" type="ORF">GCM10011390_00450</name>
</gene>
<comment type="caution">
    <text evidence="1">The sequence shown here is derived from an EMBL/GenBank/DDBJ whole genome shotgun (WGS) entry which is preliminary data.</text>
</comment>
<protein>
    <submittedName>
        <fullName evidence="1">Uncharacterized protein</fullName>
    </submittedName>
</protein>
<reference evidence="1" key="1">
    <citation type="journal article" date="2014" name="Int. J. Syst. Evol. Microbiol.">
        <title>Complete genome sequence of Corynebacterium casei LMG S-19264T (=DSM 44701T), isolated from a smear-ripened cheese.</title>
        <authorList>
            <consortium name="US DOE Joint Genome Institute (JGI-PGF)"/>
            <person name="Walter F."/>
            <person name="Albersmeier A."/>
            <person name="Kalinowski J."/>
            <person name="Ruckert C."/>
        </authorList>
    </citation>
    <scope>NUCLEOTIDE SEQUENCE</scope>
    <source>
        <strain evidence="1">CGMCC 1.15367</strain>
    </source>
</reference>
<evidence type="ECO:0000313" key="1">
    <source>
        <dbReference type="EMBL" id="GGD85803.1"/>
    </source>
</evidence>
<dbReference type="Proteomes" id="UP000644699">
    <property type="component" value="Unassembled WGS sequence"/>
</dbReference>
<name>A0A916ZBJ9_9HYPH</name>
<evidence type="ECO:0000313" key="2">
    <source>
        <dbReference type="Proteomes" id="UP000644699"/>
    </source>
</evidence>
<organism evidence="1 2">
    <name type="scientific">Aureimonas endophytica</name>
    <dbReference type="NCBI Taxonomy" id="2027858"/>
    <lineage>
        <taxon>Bacteria</taxon>
        <taxon>Pseudomonadati</taxon>
        <taxon>Pseudomonadota</taxon>
        <taxon>Alphaproteobacteria</taxon>
        <taxon>Hyphomicrobiales</taxon>
        <taxon>Aurantimonadaceae</taxon>
        <taxon>Aureimonas</taxon>
    </lineage>
</organism>
<dbReference type="AlphaFoldDB" id="A0A916ZBJ9"/>
<reference evidence="1" key="2">
    <citation type="submission" date="2020-09" db="EMBL/GenBank/DDBJ databases">
        <authorList>
            <person name="Sun Q."/>
            <person name="Zhou Y."/>
        </authorList>
    </citation>
    <scope>NUCLEOTIDE SEQUENCE</scope>
    <source>
        <strain evidence="1">CGMCC 1.15367</strain>
    </source>
</reference>